<feature type="binding site" evidence="6">
    <location>
        <position position="233"/>
    </location>
    <ligand>
        <name>AMP</name>
        <dbReference type="ChEBI" id="CHEBI:456215"/>
    </ligand>
</feature>
<dbReference type="Gene3D" id="3.40.1190.20">
    <property type="match status" value="1"/>
</dbReference>
<dbReference type="Pfam" id="PF01256">
    <property type="entry name" value="Carb_kinase"/>
    <property type="match status" value="1"/>
</dbReference>
<evidence type="ECO:0000313" key="9">
    <source>
        <dbReference type="EMBL" id="QDU32785.1"/>
    </source>
</evidence>
<evidence type="ECO:0000256" key="3">
    <source>
        <dbReference type="ARBA" id="ARBA00022857"/>
    </source>
</evidence>
<dbReference type="GO" id="GO:0110051">
    <property type="term" value="P:metabolite repair"/>
    <property type="evidence" value="ECO:0007669"/>
    <property type="project" value="TreeGrafter"/>
</dbReference>
<proteinExistence type="inferred from homology"/>
<dbReference type="GO" id="GO:0046496">
    <property type="term" value="P:nicotinamide nucleotide metabolic process"/>
    <property type="evidence" value="ECO:0007669"/>
    <property type="project" value="UniProtKB-UniRule"/>
</dbReference>
<dbReference type="EMBL" id="CP036425">
    <property type="protein sequence ID" value="QDU32785.1"/>
    <property type="molecule type" value="Genomic_DNA"/>
</dbReference>
<keyword evidence="5 6" id="KW-0456">Lyase</keyword>
<name>A0A517YRC6_9BACT</name>
<comment type="catalytic activity">
    <reaction evidence="6">
        <text>(6S)-NADPHX + ADP = AMP + phosphate + NADPH + H(+)</text>
        <dbReference type="Rhea" id="RHEA:32235"/>
        <dbReference type="ChEBI" id="CHEBI:15378"/>
        <dbReference type="ChEBI" id="CHEBI:43474"/>
        <dbReference type="ChEBI" id="CHEBI:57783"/>
        <dbReference type="ChEBI" id="CHEBI:64076"/>
        <dbReference type="ChEBI" id="CHEBI:456215"/>
        <dbReference type="ChEBI" id="CHEBI:456216"/>
        <dbReference type="EC" id="4.2.1.136"/>
    </reaction>
</comment>
<dbReference type="NCBIfam" id="TIGR00196">
    <property type="entry name" value="yjeF_cterm"/>
    <property type="match status" value="1"/>
</dbReference>
<feature type="binding site" evidence="6">
    <location>
        <position position="164"/>
    </location>
    <ligand>
        <name>(6S)-NADPHX</name>
        <dbReference type="ChEBI" id="CHEBI:64076"/>
    </ligand>
</feature>
<accession>A0A517YRC6</accession>
<feature type="region of interest" description="Disordered" evidence="7">
    <location>
        <begin position="1"/>
        <end position="21"/>
    </location>
</feature>
<comment type="cofactor">
    <cofactor evidence="6">
        <name>Mg(2+)</name>
        <dbReference type="ChEBI" id="CHEBI:18420"/>
    </cofactor>
</comment>
<dbReference type="GO" id="GO:0052855">
    <property type="term" value="F:ADP-dependent NAD(P)H-hydrate dehydratase activity"/>
    <property type="evidence" value="ECO:0007669"/>
    <property type="project" value="UniProtKB-UniRule"/>
</dbReference>
<comment type="catalytic activity">
    <reaction evidence="6">
        <text>(6S)-NADHX + ADP = AMP + phosphate + NADH + H(+)</text>
        <dbReference type="Rhea" id="RHEA:32223"/>
        <dbReference type="ChEBI" id="CHEBI:15378"/>
        <dbReference type="ChEBI" id="CHEBI:43474"/>
        <dbReference type="ChEBI" id="CHEBI:57945"/>
        <dbReference type="ChEBI" id="CHEBI:64074"/>
        <dbReference type="ChEBI" id="CHEBI:456215"/>
        <dbReference type="ChEBI" id="CHEBI:456216"/>
        <dbReference type="EC" id="4.2.1.136"/>
    </reaction>
</comment>
<feature type="binding site" evidence="6">
    <location>
        <begin position="205"/>
        <end position="209"/>
    </location>
    <ligand>
        <name>AMP</name>
        <dbReference type="ChEBI" id="CHEBI:456215"/>
    </ligand>
</feature>
<dbReference type="RefSeq" id="WP_145074904.1">
    <property type="nucleotide sequence ID" value="NZ_CP036425.1"/>
</dbReference>
<evidence type="ECO:0000256" key="7">
    <source>
        <dbReference type="SAM" id="MobiDB-lite"/>
    </source>
</evidence>
<feature type="binding site" evidence="6">
    <location>
        <position position="42"/>
    </location>
    <ligand>
        <name>(6S)-NADPHX</name>
        <dbReference type="ChEBI" id="CHEBI:64076"/>
    </ligand>
</feature>
<dbReference type="InterPro" id="IPR029056">
    <property type="entry name" value="Ribokinase-like"/>
</dbReference>
<dbReference type="KEGG" id="pcor:KS4_08190"/>
<dbReference type="EC" id="4.2.1.136" evidence="6"/>
<evidence type="ECO:0000256" key="4">
    <source>
        <dbReference type="ARBA" id="ARBA00023027"/>
    </source>
</evidence>
<dbReference type="InterPro" id="IPR017953">
    <property type="entry name" value="Carbohydrate_kinase_pred_CS"/>
</dbReference>
<reference evidence="9 10" key="1">
    <citation type="submission" date="2019-02" db="EMBL/GenBank/DDBJ databases">
        <title>Deep-cultivation of Planctomycetes and their phenomic and genomic characterization uncovers novel biology.</title>
        <authorList>
            <person name="Wiegand S."/>
            <person name="Jogler M."/>
            <person name="Boedeker C."/>
            <person name="Pinto D."/>
            <person name="Vollmers J."/>
            <person name="Rivas-Marin E."/>
            <person name="Kohn T."/>
            <person name="Peeters S.H."/>
            <person name="Heuer A."/>
            <person name="Rast P."/>
            <person name="Oberbeckmann S."/>
            <person name="Bunk B."/>
            <person name="Jeske O."/>
            <person name="Meyerdierks A."/>
            <person name="Storesund J.E."/>
            <person name="Kallscheuer N."/>
            <person name="Luecker S."/>
            <person name="Lage O.M."/>
            <person name="Pohl T."/>
            <person name="Merkel B.J."/>
            <person name="Hornburger P."/>
            <person name="Mueller R.-W."/>
            <person name="Bruemmer F."/>
            <person name="Labrenz M."/>
            <person name="Spormann A.M."/>
            <person name="Op den Camp H."/>
            <person name="Overmann J."/>
            <person name="Amann R."/>
            <person name="Jetten M.S.M."/>
            <person name="Mascher T."/>
            <person name="Medema M.H."/>
            <person name="Devos D.P."/>
            <person name="Kaster A.-K."/>
            <person name="Ovreas L."/>
            <person name="Rohde M."/>
            <person name="Galperin M.Y."/>
            <person name="Jogler C."/>
        </authorList>
    </citation>
    <scope>NUCLEOTIDE SEQUENCE [LARGE SCALE GENOMIC DNA]</scope>
    <source>
        <strain evidence="9 10">KS4</strain>
    </source>
</reference>
<dbReference type="GO" id="GO:0052856">
    <property type="term" value="F:NAD(P)HX epimerase activity"/>
    <property type="evidence" value="ECO:0007669"/>
    <property type="project" value="TreeGrafter"/>
</dbReference>
<dbReference type="HAMAP" id="MF_01965">
    <property type="entry name" value="NADHX_dehydratase"/>
    <property type="match status" value="1"/>
</dbReference>
<dbReference type="Proteomes" id="UP000317369">
    <property type="component" value="Chromosome"/>
</dbReference>
<organism evidence="9 10">
    <name type="scientific">Poriferisphaera corsica</name>
    <dbReference type="NCBI Taxonomy" id="2528020"/>
    <lineage>
        <taxon>Bacteria</taxon>
        <taxon>Pseudomonadati</taxon>
        <taxon>Planctomycetota</taxon>
        <taxon>Phycisphaerae</taxon>
        <taxon>Phycisphaerales</taxon>
        <taxon>Phycisphaeraceae</taxon>
        <taxon>Poriferisphaera</taxon>
    </lineage>
</organism>
<keyword evidence="1 6" id="KW-0547">Nucleotide-binding</keyword>
<evidence type="ECO:0000259" key="8">
    <source>
        <dbReference type="PROSITE" id="PS51383"/>
    </source>
</evidence>
<dbReference type="SUPFAM" id="SSF53613">
    <property type="entry name" value="Ribokinase-like"/>
    <property type="match status" value="1"/>
</dbReference>
<gene>
    <name evidence="6" type="primary">nnrD</name>
    <name evidence="9" type="ORF">KS4_08190</name>
</gene>
<protein>
    <recommendedName>
        <fullName evidence="6">ADP-dependent (S)-NAD(P)H-hydrate dehydratase</fullName>
        <ecNumber evidence="6">4.2.1.136</ecNumber>
    </recommendedName>
    <alternativeName>
        <fullName evidence="6">ADP-dependent NAD(P)HX dehydratase</fullName>
    </alternativeName>
</protein>
<feature type="binding site" evidence="6">
    <location>
        <position position="109"/>
    </location>
    <ligand>
        <name>(6S)-NADPHX</name>
        <dbReference type="ChEBI" id="CHEBI:64076"/>
    </ligand>
</feature>
<feature type="binding site" evidence="6">
    <location>
        <position position="234"/>
    </location>
    <ligand>
        <name>(6S)-NADPHX</name>
        <dbReference type="ChEBI" id="CHEBI:64076"/>
    </ligand>
</feature>
<dbReference type="GO" id="GO:0005524">
    <property type="term" value="F:ATP binding"/>
    <property type="evidence" value="ECO:0007669"/>
    <property type="project" value="UniProtKB-KW"/>
</dbReference>
<evidence type="ECO:0000256" key="1">
    <source>
        <dbReference type="ARBA" id="ARBA00022741"/>
    </source>
</evidence>
<comment type="function">
    <text evidence="6">Catalyzes the dehydration of the S-form of NAD(P)HX at the expense of ADP, which is converted to AMP. Together with NAD(P)HX epimerase, which catalyzes the epimerization of the S- and R-forms, the enzyme allows the repair of both epimers of NAD(P)HX, a damaged form of NAD(P)H that is a result of enzymatic or heat-dependent hydration.</text>
</comment>
<keyword evidence="10" id="KW-1185">Reference proteome</keyword>
<dbReference type="OrthoDB" id="9806925at2"/>
<evidence type="ECO:0000256" key="6">
    <source>
        <dbReference type="HAMAP-Rule" id="MF_01965"/>
    </source>
</evidence>
<dbReference type="CDD" id="cd01171">
    <property type="entry name" value="YXKO-related"/>
    <property type="match status" value="1"/>
</dbReference>
<keyword evidence="2 6" id="KW-0067">ATP-binding</keyword>
<dbReference type="PROSITE" id="PS51383">
    <property type="entry name" value="YJEF_C_3"/>
    <property type="match status" value="1"/>
</dbReference>
<dbReference type="PANTHER" id="PTHR12592:SF0">
    <property type="entry name" value="ATP-DEPENDENT (S)-NAD(P)H-HYDRATE DEHYDRATASE"/>
    <property type="match status" value="1"/>
</dbReference>
<sequence length="298" mass="31079">MDKQTMKQITKLPSLPPRPKDGHKGVFGTVIVIGGCETMIGAPALSAGAALRSGAGLVKIASDLRLLHHILVVEPSATGIAFGGDIERKLKALDDADSNGGAVLAIGPGIGQSASVREIVQRMIRDGRDVVLDADGLNALAGLGEAGVKDREQGEGAGLVMTPHPGEYARLADGLRIKWSGVDSDQRVQGAGELARRYRAVVVLKGHETVVSNGTQYYINKTGNVSMSTAGSGDVLTGVIASLRAQGVSLFDAAVLGVHLHGQAGDIWADKNGFAGLKAMDLVELLPLTMQLNKRERL</sequence>
<dbReference type="AlphaFoldDB" id="A0A517YRC6"/>
<keyword evidence="4 6" id="KW-0520">NAD</keyword>
<evidence type="ECO:0000313" key="10">
    <source>
        <dbReference type="Proteomes" id="UP000317369"/>
    </source>
</evidence>
<dbReference type="PANTHER" id="PTHR12592">
    <property type="entry name" value="ATP-DEPENDENT (S)-NAD(P)H-HYDRATE DEHYDRATASE FAMILY MEMBER"/>
    <property type="match status" value="1"/>
</dbReference>
<evidence type="ECO:0000256" key="2">
    <source>
        <dbReference type="ARBA" id="ARBA00022840"/>
    </source>
</evidence>
<dbReference type="InterPro" id="IPR000631">
    <property type="entry name" value="CARKD"/>
</dbReference>
<evidence type="ECO:0000256" key="5">
    <source>
        <dbReference type="ARBA" id="ARBA00023239"/>
    </source>
</evidence>
<keyword evidence="3 6" id="KW-0521">NADP</keyword>
<comment type="subunit">
    <text evidence="6">Homotetramer.</text>
</comment>
<dbReference type="PROSITE" id="PS01050">
    <property type="entry name" value="YJEF_C_2"/>
    <property type="match status" value="1"/>
</dbReference>
<feature type="domain" description="YjeF C-terminal" evidence="8">
    <location>
        <begin position="7"/>
        <end position="293"/>
    </location>
</feature>
<comment type="similarity">
    <text evidence="6">Belongs to the NnrD/CARKD family.</text>
</comment>